<organism evidence="1 2">
    <name type="scientific">Microbulbifer okhotskensis</name>
    <dbReference type="NCBI Taxonomy" id="2926617"/>
    <lineage>
        <taxon>Bacteria</taxon>
        <taxon>Pseudomonadati</taxon>
        <taxon>Pseudomonadota</taxon>
        <taxon>Gammaproteobacteria</taxon>
        <taxon>Cellvibrionales</taxon>
        <taxon>Microbulbiferaceae</taxon>
        <taxon>Microbulbifer</taxon>
    </lineage>
</organism>
<dbReference type="RefSeq" id="WP_252472877.1">
    <property type="nucleotide sequence ID" value="NZ_JALBWM010000220.1"/>
</dbReference>
<name>A0A9X2J768_9GAMM</name>
<dbReference type="AlphaFoldDB" id="A0A9X2J768"/>
<proteinExistence type="predicted"/>
<keyword evidence="2" id="KW-1185">Reference proteome</keyword>
<dbReference type="Proteomes" id="UP001139028">
    <property type="component" value="Unassembled WGS sequence"/>
</dbReference>
<gene>
    <name evidence="1" type="ORF">MO867_21300</name>
</gene>
<dbReference type="EMBL" id="JALBWM010000220">
    <property type="protein sequence ID" value="MCO1336868.1"/>
    <property type="molecule type" value="Genomic_DNA"/>
</dbReference>
<comment type="caution">
    <text evidence="1">The sequence shown here is derived from an EMBL/GenBank/DDBJ whole genome shotgun (WGS) entry which is preliminary data.</text>
</comment>
<reference evidence="1" key="1">
    <citation type="journal article" date="2022" name="Arch. Microbiol.">
        <title>Microbulbifer okhotskensis sp. nov., isolated from a deep bottom sediment of the Okhotsk Sea.</title>
        <authorList>
            <person name="Romanenko L."/>
            <person name="Kurilenko V."/>
            <person name="Otstavnykh N."/>
            <person name="Velansky P."/>
            <person name="Isaeva M."/>
            <person name="Mikhailov V."/>
        </authorList>
    </citation>
    <scope>NUCLEOTIDE SEQUENCE</scope>
    <source>
        <strain evidence="1">OS29</strain>
    </source>
</reference>
<evidence type="ECO:0000313" key="1">
    <source>
        <dbReference type="EMBL" id="MCO1336868.1"/>
    </source>
</evidence>
<accession>A0A9X2J768</accession>
<sequence length="124" mass="14016">MMMDVKIKEGQEWKYDNREGEESSRAIILKIEESKDNSLIVHIHVSGIKINNPNGDESIEEITHMPFSIEALGASLHEFIGESDIPDYLDGYNSWKREYESGNAGVFSISIGESVKYMDDTINS</sequence>
<protein>
    <submittedName>
        <fullName evidence="1">Uncharacterized protein</fullName>
    </submittedName>
</protein>
<evidence type="ECO:0000313" key="2">
    <source>
        <dbReference type="Proteomes" id="UP001139028"/>
    </source>
</evidence>